<dbReference type="GO" id="GO:0009007">
    <property type="term" value="F:site-specific DNA-methyltransferase (adenine-specific) activity"/>
    <property type="evidence" value="ECO:0007669"/>
    <property type="project" value="TreeGrafter"/>
</dbReference>
<dbReference type="Ensembl" id="ENSGMOT00000006018.2">
    <property type="protein sequence ID" value="ENSGMOP00000005844.2"/>
    <property type="gene ID" value="ENSGMOG00000005506.2"/>
</dbReference>
<dbReference type="GO" id="GO:0005634">
    <property type="term" value="C:nucleus"/>
    <property type="evidence" value="ECO:0007669"/>
    <property type="project" value="TreeGrafter"/>
</dbReference>
<dbReference type="GO" id="GO:0005829">
    <property type="term" value="C:cytosol"/>
    <property type="evidence" value="ECO:0007669"/>
    <property type="project" value="TreeGrafter"/>
</dbReference>
<dbReference type="GeneID" id="115537124"/>
<dbReference type="PROSITE" id="PS00092">
    <property type="entry name" value="N6_MTASE"/>
    <property type="match status" value="1"/>
</dbReference>
<dbReference type="PROSITE" id="PS51143">
    <property type="entry name" value="MT_A70"/>
    <property type="match status" value="1"/>
</dbReference>
<proteinExistence type="inferred from homology"/>
<dbReference type="PANTHER" id="PTHR12829">
    <property type="entry name" value="N6-ADENOSINE-METHYLTRANSFERASE"/>
    <property type="match status" value="1"/>
</dbReference>
<dbReference type="GeneTree" id="ENSGT00390000016237"/>
<evidence type="ECO:0000313" key="3">
    <source>
        <dbReference type="Ensembl" id="ENSGMOP00000005844.2"/>
    </source>
</evidence>
<feature type="compositionally biased region" description="Pro residues" evidence="2">
    <location>
        <begin position="408"/>
        <end position="422"/>
    </location>
</feature>
<evidence type="ECO:0000256" key="2">
    <source>
        <dbReference type="SAM" id="MobiDB-lite"/>
    </source>
</evidence>
<evidence type="ECO:0000313" key="4">
    <source>
        <dbReference type="Proteomes" id="UP000694546"/>
    </source>
</evidence>
<dbReference type="Pfam" id="PF05063">
    <property type="entry name" value="MT-A70"/>
    <property type="match status" value="2"/>
</dbReference>
<evidence type="ECO:0000256" key="1">
    <source>
        <dbReference type="PROSITE-ProRule" id="PRU00489"/>
    </source>
</evidence>
<dbReference type="RefSeq" id="XP_030204676.1">
    <property type="nucleotide sequence ID" value="XM_030348816.1"/>
</dbReference>
<dbReference type="OrthoDB" id="61116at2759"/>
<protein>
    <submittedName>
        <fullName evidence="3">Methyltransferase 4, N6-adenosine</fullName>
    </submittedName>
</protein>
<dbReference type="Proteomes" id="UP000694546">
    <property type="component" value="Chromosome 23"/>
</dbReference>
<feature type="compositionally biased region" description="Low complexity" evidence="2">
    <location>
        <begin position="395"/>
        <end position="407"/>
    </location>
</feature>
<dbReference type="GO" id="GO:0003676">
    <property type="term" value="F:nucleic acid binding"/>
    <property type="evidence" value="ECO:0007669"/>
    <property type="project" value="InterPro"/>
</dbReference>
<keyword evidence="4" id="KW-1185">Reference proteome</keyword>
<dbReference type="GO" id="GO:0032259">
    <property type="term" value="P:methylation"/>
    <property type="evidence" value="ECO:0007669"/>
    <property type="project" value="InterPro"/>
</dbReference>
<dbReference type="PANTHER" id="PTHR12829:SF4">
    <property type="entry name" value="N(6)-ADENINE-SPECIFIC METHYLTRANSFERASE METTL4"/>
    <property type="match status" value="1"/>
</dbReference>
<dbReference type="AlphaFoldDB" id="A0A8C5F577"/>
<reference evidence="3" key="1">
    <citation type="submission" date="2025-08" db="UniProtKB">
        <authorList>
            <consortium name="Ensembl"/>
        </authorList>
    </citation>
    <scope>IDENTIFICATION</scope>
</reference>
<organism evidence="3 4">
    <name type="scientific">Gadus morhua</name>
    <name type="common">Atlantic cod</name>
    <dbReference type="NCBI Taxonomy" id="8049"/>
    <lineage>
        <taxon>Eukaryota</taxon>
        <taxon>Metazoa</taxon>
        <taxon>Chordata</taxon>
        <taxon>Craniata</taxon>
        <taxon>Vertebrata</taxon>
        <taxon>Euteleostomi</taxon>
        <taxon>Actinopterygii</taxon>
        <taxon>Neopterygii</taxon>
        <taxon>Teleostei</taxon>
        <taxon>Neoteleostei</taxon>
        <taxon>Acanthomorphata</taxon>
        <taxon>Zeiogadaria</taxon>
        <taxon>Gadariae</taxon>
        <taxon>Gadiformes</taxon>
        <taxon>Gadoidei</taxon>
        <taxon>Gadidae</taxon>
        <taxon>Gadus</taxon>
    </lineage>
</organism>
<feature type="region of interest" description="Disordered" evidence="2">
    <location>
        <begin position="382"/>
        <end position="454"/>
    </location>
</feature>
<reference evidence="3" key="2">
    <citation type="submission" date="2025-09" db="UniProtKB">
        <authorList>
            <consortium name="Ensembl"/>
        </authorList>
    </citation>
    <scope>IDENTIFICATION</scope>
</reference>
<dbReference type="GO" id="GO:0008173">
    <property type="term" value="F:RNA methyltransferase activity"/>
    <property type="evidence" value="ECO:0007669"/>
    <property type="project" value="TreeGrafter"/>
</dbReference>
<comment type="similarity">
    <text evidence="1">Belongs to the MT-A70-like family.</text>
</comment>
<gene>
    <name evidence="3" type="primary">METTL4</name>
    <name evidence="3" type="synonym">mettl4</name>
</gene>
<name>A0A8C5F577_GADMO</name>
<sequence length="531" mass="59456">MSFHPGYTRTRLFCYNRVRMRLGRFVSPLTCVRVGVVGSWFDRKIMSVVVQNKNGWVLDPCSLIDRGLSRCVRWRGGQNQEIKCCFRRQCFDALKRPYGANNSGNVNTDIDAKDSSLVKHSRKRKRKHVDLNQGEIDALAYHEKVRAFILEGTKCLVEAVRPLGYLDDSSRDGEEVEPVPVPDCNLAALCDMAKRLPLADEQDKDDDDYVVDVPVQFLPAEGVCSTSHLDLFSKITESKADSAMAVTLMGADYIIPPRTSFLLSDFTRIQPLVHYGKKFDLIVVDPPWENKSVQRSGRYSSLPSTQLKQLPVPLLAAPGCLVVTWLTNKPSLLRFVRDQLYPHWGVQVVAEWFWVKVTTAGEYVFPLDSPHKKPYEVLLLGRCTPPSSSPPPSPRRTQPPSHAASTPHPTPPSPPLPDPPPSSDLDPPSDPRSPDPQRSNSRPQEKIEELPVDNGRLLVSVPSVFHSQKPSLSEVLRPYMGPRARRLELFARSLQPGWTSWGNEVLKFQHAAYHHLSSSSSPADASCGEKT</sequence>
<accession>A0A8C5F577</accession>
<dbReference type="InterPro" id="IPR007757">
    <property type="entry name" value="MT-A70-like"/>
</dbReference>
<dbReference type="InterPro" id="IPR002052">
    <property type="entry name" value="DNA_methylase_N6_adenine_CS"/>
</dbReference>
<dbReference type="OMA" id="EPLRFQD"/>